<evidence type="ECO:0000256" key="1">
    <source>
        <dbReference type="SAM" id="Phobius"/>
    </source>
</evidence>
<sequence length="166" mass="18920">MGFPSHLPPQYTYGYEKVIDDAIELQDLNQPNRDVRDEERRIQFQLHIDNLLEEQRIRTEQRRFETALARRQRRVKRGTLFRQTVTEWGLGALIGFGIFCAILVAGGFTWKYLSSKSETQVSVSVPLTEAPPLVETRAVEARVASLDSFTSSLPLDCPPCPETPDL</sequence>
<dbReference type="AlphaFoldDB" id="A0A177AJM0"/>
<dbReference type="VEuPathDB" id="FungiDB:GMDG_06767"/>
<organism evidence="2">
    <name type="scientific">Pseudogymnoascus destructans</name>
    <dbReference type="NCBI Taxonomy" id="655981"/>
    <lineage>
        <taxon>Eukaryota</taxon>
        <taxon>Fungi</taxon>
        <taxon>Dikarya</taxon>
        <taxon>Ascomycota</taxon>
        <taxon>Pezizomycotina</taxon>
        <taxon>Leotiomycetes</taxon>
        <taxon>Thelebolales</taxon>
        <taxon>Thelebolaceae</taxon>
        <taxon>Pseudogymnoascus</taxon>
    </lineage>
</organism>
<keyword evidence="1" id="KW-0812">Transmembrane</keyword>
<feature type="transmembrane region" description="Helical" evidence="1">
    <location>
        <begin position="88"/>
        <end position="110"/>
    </location>
</feature>
<dbReference type="RefSeq" id="XP_024326768.1">
    <property type="nucleotide sequence ID" value="XM_024465646.1"/>
</dbReference>
<reference evidence="2" key="1">
    <citation type="submission" date="2016-03" db="EMBL/GenBank/DDBJ databases">
        <title>Updated assembly of Pseudogymnoascus destructans, the fungus causing white-nose syndrome of bats.</title>
        <authorList>
            <person name="Palmer J.M."/>
            <person name="Drees K.P."/>
            <person name="Foster J.T."/>
            <person name="Lindner D.L."/>
        </authorList>
    </citation>
    <scope>NUCLEOTIDE SEQUENCE [LARGE SCALE GENOMIC DNA]</scope>
    <source>
        <strain evidence="2">20631-21</strain>
    </source>
</reference>
<proteinExistence type="predicted"/>
<keyword evidence="1" id="KW-0472">Membrane</keyword>
<protein>
    <submittedName>
        <fullName evidence="2">Uncharacterized protein</fullName>
    </submittedName>
</protein>
<gene>
    <name evidence="2" type="ORF">VC83_01976</name>
</gene>
<dbReference type="EMBL" id="KV441389">
    <property type="protein sequence ID" value="OAF61493.1"/>
    <property type="molecule type" value="Genomic_DNA"/>
</dbReference>
<name>A0A177AJM0_9PEZI</name>
<keyword evidence="1" id="KW-1133">Transmembrane helix</keyword>
<accession>A0A177AJM0</accession>
<evidence type="ECO:0000313" key="2">
    <source>
        <dbReference type="EMBL" id="OAF61493.1"/>
    </source>
</evidence>
<dbReference type="Proteomes" id="UP000077154">
    <property type="component" value="Unassembled WGS sequence"/>
</dbReference>
<dbReference type="GeneID" id="36285062"/>